<dbReference type="Pfam" id="PF02687">
    <property type="entry name" value="FtsX"/>
    <property type="match status" value="2"/>
</dbReference>
<feature type="transmembrane region" description="Helical" evidence="6">
    <location>
        <begin position="288"/>
        <end position="307"/>
    </location>
</feature>
<sequence length="794" mass="88483">MIKNYIKTAWRNLLRSRVYSLIAILGLAIGLSVSILLFWGVNDELVYDTQFADAHNIYRLNAKIKMGDNNYDTWTSAPAPIAATALNNFPGVEKAVRYNTRQQLVTAGENHLIEKKVAYTEPSFFDIFHIQFIKGNAATALAELNNMVLSNATAVKYFGSADKAMGKTMLLGEKQEPFVVSAVMADMPERSSVRKDILLSLNVVRKNFGGNGKWKTIDEDWGNFGFSTFFKLKPNTNAQLLAKQLSDIHLKNNGFVKKGDVTYLFQPLNQLRLYNPDLSPAGIKVVKIFTLIGILILLIAVINYINLSTARATKRAKEVGLRRVVGAGRPQLIMQFVTEFVLIFFAALALSSFIIPMLVPLYQSISGKDYPIDYWNGSTLQIIGWVGLGTIVMASIYPAWVLSSFNPTDVLKSAFNTSAKGGWLRKGLVILQFTFSILLVICTVVVSKQLHFIQTKNLGYNRENVFLVQMNDNMGKHLQTVINDLKTNKHITSVTFATDDVMQMGSSTDNITWPGKLTTNTEAHISPMEIAADFTSVMQMKFADGDGFTNAPVDSAYYLVNESAVKMMGLKHPVGTLISLWGKSGQIKGVLKDFNNNSLKTDISPAIFRAAKSAEYGGVLYIKAQSEYIKDAVSQTEKIYHSYNPVHPFDYQFMDDNFDAMYRKDIQTGQLFKAFAGVTILLSCLGLFGLAVFTAERRTKEIGIRKVLGASVQNISLLISREFAWLVIAANVIAWPIAWYLTHQWIQEFVYRTEISWWIFAASGIVSLMLALITVSSQAIRAALVNPIKSLKVE</sequence>
<accession>A0ABP7P8J2</accession>
<feature type="domain" description="MacB-like periplasmic core" evidence="8">
    <location>
        <begin position="20"/>
        <end position="247"/>
    </location>
</feature>
<feature type="transmembrane region" description="Helical" evidence="6">
    <location>
        <begin position="21"/>
        <end position="41"/>
    </location>
</feature>
<comment type="caution">
    <text evidence="9">The sequence shown here is derived from an EMBL/GenBank/DDBJ whole genome shotgun (WGS) entry which is preliminary data.</text>
</comment>
<keyword evidence="4 6" id="KW-1133">Transmembrane helix</keyword>
<feature type="transmembrane region" description="Helical" evidence="6">
    <location>
        <begin position="423"/>
        <end position="446"/>
    </location>
</feature>
<feature type="domain" description="ABC3 transporter permease C-terminal" evidence="7">
    <location>
        <begin position="674"/>
        <end position="783"/>
    </location>
</feature>
<dbReference type="InterPro" id="IPR003838">
    <property type="entry name" value="ABC3_permease_C"/>
</dbReference>
<evidence type="ECO:0000313" key="9">
    <source>
        <dbReference type="EMBL" id="GAA3960389.1"/>
    </source>
</evidence>
<comment type="subcellular location">
    <subcellularLocation>
        <location evidence="1">Cell membrane</location>
        <topology evidence="1">Multi-pass membrane protein</topology>
    </subcellularLocation>
</comment>
<name>A0ABP7P8J2_9SPHI</name>
<dbReference type="PANTHER" id="PTHR30572:SF18">
    <property type="entry name" value="ABC-TYPE MACROLIDE FAMILY EXPORT SYSTEM PERMEASE COMPONENT 2"/>
    <property type="match status" value="1"/>
</dbReference>
<feature type="transmembrane region" description="Helical" evidence="6">
    <location>
        <begin position="340"/>
        <end position="362"/>
    </location>
</feature>
<evidence type="ECO:0000256" key="6">
    <source>
        <dbReference type="SAM" id="Phobius"/>
    </source>
</evidence>
<gene>
    <name evidence="9" type="ORF">GCM10022210_05130</name>
</gene>
<evidence type="ECO:0000256" key="3">
    <source>
        <dbReference type="ARBA" id="ARBA00022692"/>
    </source>
</evidence>
<reference evidence="10" key="1">
    <citation type="journal article" date="2019" name="Int. J. Syst. Evol. Microbiol.">
        <title>The Global Catalogue of Microorganisms (GCM) 10K type strain sequencing project: providing services to taxonomists for standard genome sequencing and annotation.</title>
        <authorList>
            <consortium name="The Broad Institute Genomics Platform"/>
            <consortium name="The Broad Institute Genome Sequencing Center for Infectious Disease"/>
            <person name="Wu L."/>
            <person name="Ma J."/>
        </authorList>
    </citation>
    <scope>NUCLEOTIDE SEQUENCE [LARGE SCALE GENOMIC DNA]</scope>
    <source>
        <strain evidence="10">JCM 16601</strain>
    </source>
</reference>
<dbReference type="InterPro" id="IPR050250">
    <property type="entry name" value="Macrolide_Exporter_MacB"/>
</dbReference>
<evidence type="ECO:0000259" key="8">
    <source>
        <dbReference type="Pfam" id="PF12704"/>
    </source>
</evidence>
<evidence type="ECO:0000256" key="2">
    <source>
        <dbReference type="ARBA" id="ARBA00022475"/>
    </source>
</evidence>
<keyword evidence="2" id="KW-1003">Cell membrane</keyword>
<feature type="transmembrane region" description="Helical" evidence="6">
    <location>
        <begin position="382"/>
        <end position="402"/>
    </location>
</feature>
<evidence type="ECO:0000313" key="10">
    <source>
        <dbReference type="Proteomes" id="UP001500742"/>
    </source>
</evidence>
<dbReference type="Proteomes" id="UP001500742">
    <property type="component" value="Unassembled WGS sequence"/>
</dbReference>
<evidence type="ECO:0000256" key="5">
    <source>
        <dbReference type="ARBA" id="ARBA00023136"/>
    </source>
</evidence>
<keyword evidence="10" id="KW-1185">Reference proteome</keyword>
<feature type="transmembrane region" description="Helical" evidence="6">
    <location>
        <begin position="671"/>
        <end position="695"/>
    </location>
</feature>
<feature type="transmembrane region" description="Helical" evidence="6">
    <location>
        <begin position="755"/>
        <end position="775"/>
    </location>
</feature>
<feature type="domain" description="ABC3 transporter permease C-terminal" evidence="7">
    <location>
        <begin position="291"/>
        <end position="407"/>
    </location>
</feature>
<evidence type="ECO:0000259" key="7">
    <source>
        <dbReference type="Pfam" id="PF02687"/>
    </source>
</evidence>
<feature type="transmembrane region" description="Helical" evidence="6">
    <location>
        <begin position="723"/>
        <end position="743"/>
    </location>
</feature>
<evidence type="ECO:0000256" key="4">
    <source>
        <dbReference type="ARBA" id="ARBA00022989"/>
    </source>
</evidence>
<dbReference type="RefSeq" id="WP_259090917.1">
    <property type="nucleotide sequence ID" value="NZ_BAAAZC010000004.1"/>
</dbReference>
<dbReference type="Pfam" id="PF12704">
    <property type="entry name" value="MacB_PCD"/>
    <property type="match status" value="1"/>
</dbReference>
<dbReference type="EMBL" id="BAAAZC010000004">
    <property type="protein sequence ID" value="GAA3960389.1"/>
    <property type="molecule type" value="Genomic_DNA"/>
</dbReference>
<keyword evidence="5 6" id="KW-0472">Membrane</keyword>
<protein>
    <submittedName>
        <fullName evidence="9">ABC transporter permease</fullName>
    </submittedName>
</protein>
<proteinExistence type="predicted"/>
<evidence type="ECO:0000256" key="1">
    <source>
        <dbReference type="ARBA" id="ARBA00004651"/>
    </source>
</evidence>
<dbReference type="InterPro" id="IPR025857">
    <property type="entry name" value="MacB_PCD"/>
</dbReference>
<keyword evidence="3 6" id="KW-0812">Transmembrane</keyword>
<organism evidence="9 10">
    <name type="scientific">Mucilaginibacter dorajii</name>
    <dbReference type="NCBI Taxonomy" id="692994"/>
    <lineage>
        <taxon>Bacteria</taxon>
        <taxon>Pseudomonadati</taxon>
        <taxon>Bacteroidota</taxon>
        <taxon>Sphingobacteriia</taxon>
        <taxon>Sphingobacteriales</taxon>
        <taxon>Sphingobacteriaceae</taxon>
        <taxon>Mucilaginibacter</taxon>
    </lineage>
</organism>
<dbReference type="PANTHER" id="PTHR30572">
    <property type="entry name" value="MEMBRANE COMPONENT OF TRANSPORTER-RELATED"/>
    <property type="match status" value="1"/>
</dbReference>